<dbReference type="OrthoDB" id="1934589at2759"/>
<reference evidence="1 2" key="1">
    <citation type="journal article" date="2017" name="Mol. Plant">
        <title>The Genome of Medicinal Plant Macleaya cordata Provides New Insights into Benzylisoquinoline Alkaloids Metabolism.</title>
        <authorList>
            <person name="Liu X."/>
            <person name="Liu Y."/>
            <person name="Huang P."/>
            <person name="Ma Y."/>
            <person name="Qing Z."/>
            <person name="Tang Q."/>
            <person name="Cao H."/>
            <person name="Cheng P."/>
            <person name="Zheng Y."/>
            <person name="Yuan Z."/>
            <person name="Zhou Y."/>
            <person name="Liu J."/>
            <person name="Tang Z."/>
            <person name="Zhuo Y."/>
            <person name="Zhang Y."/>
            <person name="Yu L."/>
            <person name="Huang J."/>
            <person name="Yang P."/>
            <person name="Peng Q."/>
            <person name="Zhang J."/>
            <person name="Jiang W."/>
            <person name="Zhang Z."/>
            <person name="Lin K."/>
            <person name="Ro D.K."/>
            <person name="Chen X."/>
            <person name="Xiong X."/>
            <person name="Shang Y."/>
            <person name="Huang S."/>
            <person name="Zeng J."/>
        </authorList>
    </citation>
    <scope>NUCLEOTIDE SEQUENCE [LARGE SCALE GENOMIC DNA]</scope>
    <source>
        <strain evidence="2">cv. BLH2017</strain>
        <tissue evidence="1">Root</tissue>
    </source>
</reference>
<dbReference type="AlphaFoldDB" id="A0A200PNY3"/>
<dbReference type="Proteomes" id="UP000195402">
    <property type="component" value="Unassembled WGS sequence"/>
</dbReference>
<dbReference type="STRING" id="56857.A0A200PNY3"/>
<keyword evidence="2" id="KW-1185">Reference proteome</keyword>
<sequence>MGSLSVEGGVPFCVGLAHIMVVGNLARVLAVLEGECYGLDSLVKAKGLIEGRKQTIVYGDEHLGRTYLGLHRGRNATNY</sequence>
<protein>
    <submittedName>
        <fullName evidence="1">Uncharacterized protein</fullName>
    </submittedName>
</protein>
<gene>
    <name evidence="1" type="ORF">BVC80_9069g15</name>
</gene>
<dbReference type="EMBL" id="MVGT01004386">
    <property type="protein sequence ID" value="OUZ99908.1"/>
    <property type="molecule type" value="Genomic_DNA"/>
</dbReference>
<evidence type="ECO:0000313" key="1">
    <source>
        <dbReference type="EMBL" id="OUZ99908.1"/>
    </source>
</evidence>
<accession>A0A200PNY3</accession>
<organism evidence="1 2">
    <name type="scientific">Macleaya cordata</name>
    <name type="common">Five-seeded plume-poppy</name>
    <name type="synonym">Bocconia cordata</name>
    <dbReference type="NCBI Taxonomy" id="56857"/>
    <lineage>
        <taxon>Eukaryota</taxon>
        <taxon>Viridiplantae</taxon>
        <taxon>Streptophyta</taxon>
        <taxon>Embryophyta</taxon>
        <taxon>Tracheophyta</taxon>
        <taxon>Spermatophyta</taxon>
        <taxon>Magnoliopsida</taxon>
        <taxon>Ranunculales</taxon>
        <taxon>Papaveraceae</taxon>
        <taxon>Papaveroideae</taxon>
        <taxon>Macleaya</taxon>
    </lineage>
</organism>
<dbReference type="InParanoid" id="A0A200PNY3"/>
<comment type="caution">
    <text evidence="1">The sequence shown here is derived from an EMBL/GenBank/DDBJ whole genome shotgun (WGS) entry which is preliminary data.</text>
</comment>
<name>A0A200PNY3_MACCD</name>
<evidence type="ECO:0000313" key="2">
    <source>
        <dbReference type="Proteomes" id="UP000195402"/>
    </source>
</evidence>
<proteinExistence type="predicted"/>